<dbReference type="EMBL" id="KZ149917">
    <property type="protein sequence ID" value="PZC77905.1"/>
    <property type="molecule type" value="Genomic_DNA"/>
</dbReference>
<reference evidence="2 3" key="1">
    <citation type="journal article" date="2017" name="BMC Biol.">
        <title>Genomic innovations, transcriptional plasticity and gene loss underlying the evolution and divergence of two highly polyphagous and invasive Helicoverpa pest species.</title>
        <authorList>
            <person name="Pearce S.L."/>
            <person name="Clarke D.F."/>
            <person name="East P.D."/>
            <person name="Elfekih S."/>
            <person name="Gordon K.H."/>
            <person name="Jermiin L.S."/>
            <person name="McGaughran A."/>
            <person name="Oakeshott J.G."/>
            <person name="Papanikolaou A."/>
            <person name="Perera O.P."/>
            <person name="Rane R.V."/>
            <person name="Richards S."/>
            <person name="Tay W.T."/>
            <person name="Walsh T.K."/>
            <person name="Anderson A."/>
            <person name="Anderson C.J."/>
            <person name="Asgari S."/>
            <person name="Board P.G."/>
            <person name="Bretschneider A."/>
            <person name="Campbell P.M."/>
            <person name="Chertemps T."/>
            <person name="Christeller J.T."/>
            <person name="Coppin C.W."/>
            <person name="Downes S.J."/>
            <person name="Duan G."/>
            <person name="Farnsworth C.A."/>
            <person name="Good R.T."/>
            <person name="Han L.B."/>
            <person name="Han Y.C."/>
            <person name="Hatje K."/>
            <person name="Horne I."/>
            <person name="Huang Y.P."/>
            <person name="Hughes D.S."/>
            <person name="Jacquin-Joly E."/>
            <person name="James W."/>
            <person name="Jhangiani S."/>
            <person name="Kollmar M."/>
            <person name="Kuwar S.S."/>
            <person name="Li S."/>
            <person name="Liu N.Y."/>
            <person name="Maibeche M.T."/>
            <person name="Miller J.R."/>
            <person name="Montagne N."/>
            <person name="Perry T."/>
            <person name="Qu J."/>
            <person name="Song S.V."/>
            <person name="Sutton G.G."/>
            <person name="Vogel H."/>
            <person name="Walenz B.P."/>
            <person name="Xu W."/>
            <person name="Zhang H.J."/>
            <person name="Zou Z."/>
            <person name="Batterham P."/>
            <person name="Edwards O.R."/>
            <person name="Feyereisen R."/>
            <person name="Gibbs R.A."/>
            <person name="Heckel D.G."/>
            <person name="McGrath A."/>
            <person name="Robin C."/>
            <person name="Scherer S.E."/>
            <person name="Worley K.C."/>
            <person name="Wu Y.D."/>
        </authorList>
    </citation>
    <scope>NUCLEOTIDE SEQUENCE [LARGE SCALE GENOMIC DNA]</scope>
    <source>
        <strain evidence="2">Harm_GR_Male_#8</strain>
        <tissue evidence="2">Whole organism</tissue>
    </source>
</reference>
<proteinExistence type="predicted"/>
<sequence>MASAHGASSANINTANNPHNSYGYINSITDTAVGAIAMRMNGTMVMESLNPIVNKFLKAPPEDTHGVTGNFGRTHPCMNKCCAPEYIVTEFTVLIYIFILSGFKK</sequence>
<keyword evidence="1" id="KW-0472">Membrane</keyword>
<keyword evidence="3" id="KW-1185">Reference proteome</keyword>
<keyword evidence="1" id="KW-0812">Transmembrane</keyword>
<evidence type="ECO:0000256" key="1">
    <source>
        <dbReference type="SAM" id="Phobius"/>
    </source>
</evidence>
<feature type="transmembrane region" description="Helical" evidence="1">
    <location>
        <begin position="86"/>
        <end position="103"/>
    </location>
</feature>
<accession>A0A2W1BW82</accession>
<gene>
    <name evidence="2" type="primary">HaOG202786</name>
    <name evidence="2" type="ORF">B5X24_HaOG202786</name>
</gene>
<dbReference type="Proteomes" id="UP000249218">
    <property type="component" value="Unassembled WGS sequence"/>
</dbReference>
<evidence type="ECO:0000313" key="2">
    <source>
        <dbReference type="EMBL" id="PZC77905.1"/>
    </source>
</evidence>
<organism evidence="2 3">
    <name type="scientific">Helicoverpa armigera</name>
    <name type="common">Cotton bollworm</name>
    <name type="synonym">Heliothis armigera</name>
    <dbReference type="NCBI Taxonomy" id="29058"/>
    <lineage>
        <taxon>Eukaryota</taxon>
        <taxon>Metazoa</taxon>
        <taxon>Ecdysozoa</taxon>
        <taxon>Arthropoda</taxon>
        <taxon>Hexapoda</taxon>
        <taxon>Insecta</taxon>
        <taxon>Pterygota</taxon>
        <taxon>Neoptera</taxon>
        <taxon>Endopterygota</taxon>
        <taxon>Lepidoptera</taxon>
        <taxon>Glossata</taxon>
        <taxon>Ditrysia</taxon>
        <taxon>Noctuoidea</taxon>
        <taxon>Noctuidae</taxon>
        <taxon>Heliothinae</taxon>
        <taxon>Helicoverpa</taxon>
    </lineage>
</organism>
<keyword evidence="1" id="KW-1133">Transmembrane helix</keyword>
<dbReference type="AlphaFoldDB" id="A0A2W1BW82"/>
<evidence type="ECO:0000313" key="3">
    <source>
        <dbReference type="Proteomes" id="UP000249218"/>
    </source>
</evidence>
<protein>
    <submittedName>
        <fullName evidence="2">Uncharacterized protein</fullName>
    </submittedName>
</protein>
<name>A0A2W1BW82_HELAM</name>